<evidence type="ECO:0000256" key="14">
    <source>
        <dbReference type="SAM" id="Phobius"/>
    </source>
</evidence>
<dbReference type="CDD" id="cd00082">
    <property type="entry name" value="HisKA"/>
    <property type="match status" value="1"/>
</dbReference>
<dbReference type="Gene3D" id="1.10.287.130">
    <property type="match status" value="1"/>
</dbReference>
<keyword evidence="8" id="KW-0418">Kinase</keyword>
<feature type="domain" description="PAS" evidence="16">
    <location>
        <begin position="137"/>
        <end position="207"/>
    </location>
</feature>
<dbReference type="InterPro" id="IPR025201">
    <property type="entry name" value="KdpD_TM"/>
</dbReference>
<dbReference type="SMART" id="SM00086">
    <property type="entry name" value="PAC"/>
    <property type="match status" value="1"/>
</dbReference>
<dbReference type="Gene3D" id="1.20.120.620">
    <property type="entry name" value="Backbone structure of the membrane domain of e. Coli histidine kinase receptor kdpd"/>
    <property type="match status" value="1"/>
</dbReference>
<dbReference type="InterPro" id="IPR038318">
    <property type="entry name" value="KdpD_sf"/>
</dbReference>
<dbReference type="InterPro" id="IPR005467">
    <property type="entry name" value="His_kinase_dom"/>
</dbReference>
<keyword evidence="9 18" id="KW-0067">ATP-binding</keyword>
<keyword evidence="13" id="KW-0175">Coiled coil</keyword>
<dbReference type="PANTHER" id="PTHR43304">
    <property type="entry name" value="PHYTOCHROME-LIKE PROTEIN CPH1"/>
    <property type="match status" value="1"/>
</dbReference>
<feature type="transmembrane region" description="Helical" evidence="14">
    <location>
        <begin position="84"/>
        <end position="101"/>
    </location>
</feature>
<dbReference type="GO" id="GO:0016020">
    <property type="term" value="C:membrane"/>
    <property type="evidence" value="ECO:0007669"/>
    <property type="project" value="UniProtKB-SubCell"/>
</dbReference>
<dbReference type="Pfam" id="PF02518">
    <property type="entry name" value="HATPase_c"/>
    <property type="match status" value="1"/>
</dbReference>
<evidence type="ECO:0000256" key="13">
    <source>
        <dbReference type="SAM" id="Coils"/>
    </source>
</evidence>
<keyword evidence="4" id="KW-0597">Phosphoprotein</keyword>
<dbReference type="SUPFAM" id="SSF55874">
    <property type="entry name" value="ATPase domain of HSP90 chaperone/DNA topoisomerase II/histidine kinase"/>
    <property type="match status" value="1"/>
</dbReference>
<dbReference type="Pfam" id="PF00512">
    <property type="entry name" value="HisKA"/>
    <property type="match status" value="1"/>
</dbReference>
<evidence type="ECO:0000256" key="3">
    <source>
        <dbReference type="ARBA" id="ARBA00012438"/>
    </source>
</evidence>
<evidence type="ECO:0000256" key="8">
    <source>
        <dbReference type="ARBA" id="ARBA00022777"/>
    </source>
</evidence>
<evidence type="ECO:0000256" key="5">
    <source>
        <dbReference type="ARBA" id="ARBA00022679"/>
    </source>
</evidence>
<keyword evidence="12 14" id="KW-0472">Membrane</keyword>
<evidence type="ECO:0000256" key="9">
    <source>
        <dbReference type="ARBA" id="ARBA00022840"/>
    </source>
</evidence>
<comment type="catalytic activity">
    <reaction evidence="1">
        <text>ATP + protein L-histidine = ADP + protein N-phospho-L-histidine.</text>
        <dbReference type="EC" id="2.7.13.3"/>
    </reaction>
</comment>
<feature type="domain" description="PAC" evidence="17">
    <location>
        <begin position="210"/>
        <end position="262"/>
    </location>
</feature>
<keyword evidence="6 14" id="KW-0812">Transmembrane</keyword>
<dbReference type="SUPFAM" id="SSF55785">
    <property type="entry name" value="PYP-like sensor domain (PAS domain)"/>
    <property type="match status" value="1"/>
</dbReference>
<dbReference type="InterPro" id="IPR036097">
    <property type="entry name" value="HisK_dim/P_sf"/>
</dbReference>
<dbReference type="InterPro" id="IPR004358">
    <property type="entry name" value="Sig_transdc_His_kin-like_C"/>
</dbReference>
<evidence type="ECO:0000256" key="11">
    <source>
        <dbReference type="ARBA" id="ARBA00023012"/>
    </source>
</evidence>
<evidence type="ECO:0000256" key="4">
    <source>
        <dbReference type="ARBA" id="ARBA00022553"/>
    </source>
</evidence>
<dbReference type="SMART" id="SM00388">
    <property type="entry name" value="HisKA"/>
    <property type="match status" value="1"/>
</dbReference>
<dbReference type="SUPFAM" id="SSF47384">
    <property type="entry name" value="Homodimeric domain of signal transducing histidine kinase"/>
    <property type="match status" value="1"/>
</dbReference>
<dbReference type="PROSITE" id="PS50113">
    <property type="entry name" value="PAC"/>
    <property type="match status" value="1"/>
</dbReference>
<evidence type="ECO:0000259" key="16">
    <source>
        <dbReference type="PROSITE" id="PS50112"/>
    </source>
</evidence>
<dbReference type="Gene3D" id="3.30.565.10">
    <property type="entry name" value="Histidine kinase-like ATPase, C-terminal domain"/>
    <property type="match status" value="1"/>
</dbReference>
<name>A0AAU7DPL3_9BACT</name>
<dbReference type="CDD" id="cd00130">
    <property type="entry name" value="PAS"/>
    <property type="match status" value="1"/>
</dbReference>
<dbReference type="Pfam" id="PF08447">
    <property type="entry name" value="PAS_3"/>
    <property type="match status" value="1"/>
</dbReference>
<dbReference type="PROSITE" id="PS50112">
    <property type="entry name" value="PAS"/>
    <property type="match status" value="1"/>
</dbReference>
<evidence type="ECO:0000256" key="12">
    <source>
        <dbReference type="ARBA" id="ARBA00023136"/>
    </source>
</evidence>
<keyword evidence="7" id="KW-0547">Nucleotide-binding</keyword>
<dbReference type="PROSITE" id="PS50109">
    <property type="entry name" value="HIS_KIN"/>
    <property type="match status" value="1"/>
</dbReference>
<dbReference type="Pfam" id="PF13493">
    <property type="entry name" value="DUF4118"/>
    <property type="match status" value="1"/>
</dbReference>
<reference evidence="18" key="1">
    <citation type="submission" date="2023-03" db="EMBL/GenBank/DDBJ databases">
        <title>Edaphobacter sp.</title>
        <authorList>
            <person name="Huber K.J."/>
            <person name="Papendorf J."/>
            <person name="Pilke C."/>
            <person name="Bunk B."/>
            <person name="Sproeer C."/>
            <person name="Pester M."/>
        </authorList>
    </citation>
    <scope>NUCLEOTIDE SEQUENCE</scope>
    <source>
        <strain evidence="18">DSM 110680</strain>
    </source>
</reference>
<dbReference type="GO" id="GO:0005524">
    <property type="term" value="F:ATP binding"/>
    <property type="evidence" value="ECO:0007669"/>
    <property type="project" value="UniProtKB-KW"/>
</dbReference>
<dbReference type="PRINTS" id="PR00344">
    <property type="entry name" value="BCTRLSENSOR"/>
</dbReference>
<evidence type="ECO:0000313" key="18">
    <source>
        <dbReference type="EMBL" id="XBH19585.1"/>
    </source>
</evidence>
<evidence type="ECO:0000256" key="1">
    <source>
        <dbReference type="ARBA" id="ARBA00000085"/>
    </source>
</evidence>
<keyword evidence="5" id="KW-0808">Transferase</keyword>
<dbReference type="InterPro" id="IPR035965">
    <property type="entry name" value="PAS-like_dom_sf"/>
</dbReference>
<dbReference type="InterPro" id="IPR000014">
    <property type="entry name" value="PAS"/>
</dbReference>
<dbReference type="InterPro" id="IPR036890">
    <property type="entry name" value="HATPase_C_sf"/>
</dbReference>
<keyword evidence="11" id="KW-0902">Two-component regulatory system</keyword>
<dbReference type="InterPro" id="IPR052162">
    <property type="entry name" value="Sensor_kinase/Photoreceptor"/>
</dbReference>
<dbReference type="EC" id="2.7.13.3" evidence="3"/>
<feature type="coiled-coil region" evidence="13">
    <location>
        <begin position="102"/>
        <end position="147"/>
    </location>
</feature>
<dbReference type="InterPro" id="IPR000700">
    <property type="entry name" value="PAS-assoc_C"/>
</dbReference>
<dbReference type="RefSeq" id="WP_348264804.1">
    <property type="nucleotide sequence ID" value="NZ_CP121196.1"/>
</dbReference>
<evidence type="ECO:0000256" key="10">
    <source>
        <dbReference type="ARBA" id="ARBA00022989"/>
    </source>
</evidence>
<evidence type="ECO:0000256" key="7">
    <source>
        <dbReference type="ARBA" id="ARBA00022741"/>
    </source>
</evidence>
<dbReference type="Gene3D" id="3.30.450.20">
    <property type="entry name" value="PAS domain"/>
    <property type="match status" value="1"/>
</dbReference>
<accession>A0AAU7DPL3</accession>
<dbReference type="GO" id="GO:0000155">
    <property type="term" value="F:phosphorelay sensor kinase activity"/>
    <property type="evidence" value="ECO:0007669"/>
    <property type="project" value="InterPro"/>
</dbReference>
<proteinExistence type="predicted"/>
<evidence type="ECO:0000256" key="2">
    <source>
        <dbReference type="ARBA" id="ARBA00004141"/>
    </source>
</evidence>
<comment type="subcellular location">
    <subcellularLocation>
        <location evidence="2">Membrane</location>
        <topology evidence="2">Multi-pass membrane protein</topology>
    </subcellularLocation>
</comment>
<dbReference type="EMBL" id="CP121196">
    <property type="protein sequence ID" value="XBH19585.1"/>
    <property type="molecule type" value="Genomic_DNA"/>
</dbReference>
<dbReference type="NCBIfam" id="TIGR00229">
    <property type="entry name" value="sensory_box"/>
    <property type="match status" value="1"/>
</dbReference>
<dbReference type="AlphaFoldDB" id="A0AAU7DPL3"/>
<dbReference type="SMART" id="SM00091">
    <property type="entry name" value="PAS"/>
    <property type="match status" value="1"/>
</dbReference>
<sequence>MEYGIKPISIATSFVLVALLWTFPLQHVIAYPFVFLFFGAVMGSAWFGGVVAGFVAVVQSSLVITYFFIPPLFSITVAKESQSFLAAFILCAFAISIVSSARKRAENAVRVARDELEAKVRERTAELQRSNLEIRESERQLRILTEAIPQQIWRSDAAGCIEYCNQHLRNYVGERRASLEGESFFGVLHPEDEALFRQGWESALVAGGRFEVKVRVRGADDSYRWFLVRSIPQRSEDGTIARWYGIHIDIEEQHKAQQSLVIAQEDLSRLSRTLSMAEMAASIAHELNQPLTAVVTHAYACREWLGSNPANFEKASATAEKIVQESTRASAVVKRVRALFRKEGTEKLHINVNHLVQEIARLLRDESIRRGVAVRMLLDPDLPRIEADPVQIQQVLLNLANNAMDAMGAVVGSRELTIHSEKHGTGEVVITIEDNGPGIAPETATRIFEPFFSTKEQGTGMGLAICRSIVEAHDGRIWVENKRPTGARFKFTLGIGA</sequence>
<feature type="transmembrane region" description="Helical" evidence="14">
    <location>
        <begin position="54"/>
        <end position="78"/>
    </location>
</feature>
<dbReference type="InterPro" id="IPR003594">
    <property type="entry name" value="HATPase_dom"/>
</dbReference>
<dbReference type="InterPro" id="IPR003661">
    <property type="entry name" value="HisK_dim/P_dom"/>
</dbReference>
<dbReference type="SMART" id="SM00387">
    <property type="entry name" value="HATPase_c"/>
    <property type="match status" value="1"/>
</dbReference>
<dbReference type="InterPro" id="IPR001610">
    <property type="entry name" value="PAC"/>
</dbReference>
<keyword evidence="10 14" id="KW-1133">Transmembrane helix</keyword>
<evidence type="ECO:0000259" key="15">
    <source>
        <dbReference type="PROSITE" id="PS50109"/>
    </source>
</evidence>
<dbReference type="FunFam" id="3.30.450.20:FF:000099">
    <property type="entry name" value="Sensory box sensor histidine kinase"/>
    <property type="match status" value="1"/>
</dbReference>
<feature type="domain" description="Histidine kinase" evidence="15">
    <location>
        <begin position="282"/>
        <end position="497"/>
    </location>
</feature>
<protein>
    <recommendedName>
        <fullName evidence="3">histidine kinase</fullName>
        <ecNumber evidence="3">2.7.13.3</ecNumber>
    </recommendedName>
</protein>
<dbReference type="PANTHER" id="PTHR43304:SF1">
    <property type="entry name" value="PAC DOMAIN-CONTAINING PROTEIN"/>
    <property type="match status" value="1"/>
</dbReference>
<evidence type="ECO:0000259" key="17">
    <source>
        <dbReference type="PROSITE" id="PS50113"/>
    </source>
</evidence>
<organism evidence="18">
    <name type="scientific">Telmatobacter sp. DSM 110680</name>
    <dbReference type="NCBI Taxonomy" id="3036704"/>
    <lineage>
        <taxon>Bacteria</taxon>
        <taxon>Pseudomonadati</taxon>
        <taxon>Acidobacteriota</taxon>
        <taxon>Terriglobia</taxon>
        <taxon>Terriglobales</taxon>
        <taxon>Acidobacteriaceae</taxon>
        <taxon>Telmatobacter</taxon>
    </lineage>
</organism>
<evidence type="ECO:0000256" key="6">
    <source>
        <dbReference type="ARBA" id="ARBA00022692"/>
    </source>
</evidence>
<dbReference type="InterPro" id="IPR013655">
    <property type="entry name" value="PAS_fold_3"/>
</dbReference>
<gene>
    <name evidence="18" type="ORF">P8935_09755</name>
</gene>